<comment type="caution">
    <text evidence="1">The sequence shown here is derived from an EMBL/GenBank/DDBJ whole genome shotgun (WGS) entry which is preliminary data.</text>
</comment>
<reference evidence="2" key="1">
    <citation type="journal article" date="2019" name="Int. J. Syst. Evol. Microbiol.">
        <title>The Global Catalogue of Microorganisms (GCM) 10K type strain sequencing project: providing services to taxonomists for standard genome sequencing and annotation.</title>
        <authorList>
            <consortium name="The Broad Institute Genomics Platform"/>
            <consortium name="The Broad Institute Genome Sequencing Center for Infectious Disease"/>
            <person name="Wu L."/>
            <person name="Ma J."/>
        </authorList>
    </citation>
    <scope>NUCLEOTIDE SEQUENCE [LARGE SCALE GENOMIC DNA]</scope>
    <source>
        <strain evidence="2">CGMCC 1.16275</strain>
    </source>
</reference>
<dbReference type="Proteomes" id="UP001597115">
    <property type="component" value="Unassembled WGS sequence"/>
</dbReference>
<dbReference type="Gene3D" id="3.30.1150.10">
    <property type="match status" value="1"/>
</dbReference>
<evidence type="ECO:0000313" key="1">
    <source>
        <dbReference type="EMBL" id="MFD1612484.1"/>
    </source>
</evidence>
<accession>A0ABW4I6P1</accession>
<dbReference type="SUPFAM" id="SSF74653">
    <property type="entry name" value="TolA/TonB C-terminal domain"/>
    <property type="match status" value="1"/>
</dbReference>
<sequence>MLRNLVFLVGSAALLAGCAGEREQVFASRRLPAAIEAKVIADAAAQVQRCYRSPRVTSDGRRITTRIAVRYAPDGSVVGLPMVLSQSGVTAENQMYADDMAEAAIASVVRCSPLHLPPELYELGWNSFELTFSPAMRG</sequence>
<organism evidence="1 2">
    <name type="scientific">Sphingomonas tabacisoli</name>
    <dbReference type="NCBI Taxonomy" id="2249466"/>
    <lineage>
        <taxon>Bacteria</taxon>
        <taxon>Pseudomonadati</taxon>
        <taxon>Pseudomonadota</taxon>
        <taxon>Alphaproteobacteria</taxon>
        <taxon>Sphingomonadales</taxon>
        <taxon>Sphingomonadaceae</taxon>
        <taxon>Sphingomonas</taxon>
    </lineage>
</organism>
<dbReference type="EMBL" id="JBHUDY010000001">
    <property type="protein sequence ID" value="MFD1612484.1"/>
    <property type="molecule type" value="Genomic_DNA"/>
</dbReference>
<dbReference type="PROSITE" id="PS51257">
    <property type="entry name" value="PROKAR_LIPOPROTEIN"/>
    <property type="match status" value="1"/>
</dbReference>
<evidence type="ECO:0000313" key="2">
    <source>
        <dbReference type="Proteomes" id="UP001597115"/>
    </source>
</evidence>
<proteinExistence type="predicted"/>
<keyword evidence="2" id="KW-1185">Reference proteome</keyword>
<protein>
    <submittedName>
        <fullName evidence="1">Uncharacterized protein</fullName>
    </submittedName>
</protein>
<gene>
    <name evidence="1" type="ORF">ACFSCW_11795</name>
</gene>
<name>A0ABW4I6P1_9SPHN</name>
<dbReference type="RefSeq" id="WP_380889406.1">
    <property type="nucleotide sequence ID" value="NZ_JBHUDY010000001.1"/>
</dbReference>